<organism evidence="6 7">
    <name type="scientific">Macrostomum lignano</name>
    <dbReference type="NCBI Taxonomy" id="282301"/>
    <lineage>
        <taxon>Eukaryota</taxon>
        <taxon>Metazoa</taxon>
        <taxon>Spiralia</taxon>
        <taxon>Lophotrochozoa</taxon>
        <taxon>Platyhelminthes</taxon>
        <taxon>Rhabditophora</taxon>
        <taxon>Macrostomorpha</taxon>
        <taxon>Macrostomida</taxon>
        <taxon>Macrostomidae</taxon>
        <taxon>Macrostomum</taxon>
    </lineage>
</organism>
<dbReference type="SUPFAM" id="SSF52047">
    <property type="entry name" value="RNI-like"/>
    <property type="match status" value="1"/>
</dbReference>
<dbReference type="Gene3D" id="3.40.50.1820">
    <property type="entry name" value="alpha/beta hydrolase"/>
    <property type="match status" value="1"/>
</dbReference>
<dbReference type="PANTHER" id="PTHR11046:SF25">
    <property type="match status" value="1"/>
</dbReference>
<feature type="region of interest" description="Disordered" evidence="3">
    <location>
        <begin position="655"/>
        <end position="692"/>
    </location>
</feature>
<dbReference type="InterPro" id="IPR022894">
    <property type="entry name" value="Oligoribonuclease"/>
</dbReference>
<feature type="region of interest" description="Disordered" evidence="3">
    <location>
        <begin position="150"/>
        <end position="177"/>
    </location>
</feature>
<dbReference type="InterPro" id="IPR029058">
    <property type="entry name" value="AB_hydrolase_fold"/>
</dbReference>
<feature type="region of interest" description="Disordered" evidence="3">
    <location>
        <begin position="2777"/>
        <end position="2802"/>
    </location>
</feature>
<name>A0A1I8HXP4_9PLAT</name>
<keyword evidence="4" id="KW-0472">Membrane</keyword>
<protein>
    <submittedName>
        <fullName evidence="7">Lipase_3 domain-containing protein</fullName>
    </submittedName>
</protein>
<evidence type="ECO:0000259" key="5">
    <source>
        <dbReference type="Pfam" id="PF01764"/>
    </source>
</evidence>
<dbReference type="SUPFAM" id="SSF53474">
    <property type="entry name" value="alpha/beta-Hydrolases"/>
    <property type="match status" value="1"/>
</dbReference>
<dbReference type="InterPro" id="IPR032675">
    <property type="entry name" value="LRR_dom_sf"/>
</dbReference>
<dbReference type="GO" id="GO:0000175">
    <property type="term" value="F:3'-5'-RNA exonuclease activity"/>
    <property type="evidence" value="ECO:0007669"/>
    <property type="project" value="InterPro"/>
</dbReference>
<dbReference type="InterPro" id="IPR002921">
    <property type="entry name" value="Fungal_lipase-type"/>
</dbReference>
<evidence type="ECO:0000313" key="6">
    <source>
        <dbReference type="Proteomes" id="UP000095280"/>
    </source>
</evidence>
<dbReference type="Pfam" id="PF01764">
    <property type="entry name" value="Lipase_3"/>
    <property type="match status" value="1"/>
</dbReference>
<feature type="compositionally biased region" description="Gly residues" evidence="3">
    <location>
        <begin position="67"/>
        <end position="81"/>
    </location>
</feature>
<feature type="coiled-coil region" evidence="2">
    <location>
        <begin position="990"/>
        <end position="1051"/>
    </location>
</feature>
<evidence type="ECO:0000313" key="7">
    <source>
        <dbReference type="WBParaSite" id="maker-uti_cns_0008429-snap-gene-0.3-mRNA-1"/>
    </source>
</evidence>
<dbReference type="SMART" id="SM00367">
    <property type="entry name" value="LRR_CC"/>
    <property type="match status" value="4"/>
</dbReference>
<sequence>SAEAKNLKSELDTLKRKSERNEQKIKQLQTLVNEAPEKRERRVAGGQGGQDSVGHRGLLSAPAVNKGGKGGAAAAGGGGKSGSSATKAEEKRSEAMGKSTSAACSIHPLGQLVQLANHVANSNHPPGIRRLAGQSRLPLLLAVAVDNDGHAEQADGAGDDEVVPPLQPHARAGRSAGCGCPGRGASGGGGQEQAGCWRAASGGHRLRLGCRRLGGGIGTDPGTAGIFTASRCRAQQVPQRGQLQSVPIDPGRLQHHGQRAGRGRSRDGRVPQQQAEGRGAQLPVADVGVSIDPRAEAAAGVVEVKAAEQRPVAEGLGQLCEGGVEPGPAAEVVTVGEGVAGVDADAQPAVGVRRCWKTAADGGQNVAELGSSGFDSHRRWLRTNSARLSAPIARALAKARCRPPATETWAPRSSRSGCSFRCIGGCGDAALAACCFCFLAFFLSGTVFFVSAFIWRLAALGAAAACCCFSESTAVAEAEAGLLLLRLRVYLMYLSMNFLWNSERSVSLMKLAGRCRPSSSSRAQFLNTTSSFQRRFTLKSPPPEPLDEAPCLDLLSSGLPLRMFSVRMRSSSACRSASLQGKGGISRPYKDNAHGHFKTHLRAASASRSRRILASSAINSAASSSSPSSAESASESKSAAATAASSASRLAGSAAAEPSAARFDDEEEVDGSSALLPPPPPPRCRRSRSSRSRLKSRLLTRASSAVPWPSWRYFRRVWLGRSRELYCLDWALRSRSRMPCPPRAVSNVGLPVATRILFRVFGQTVRHSERAVMNYELGMDDELIDNWLSIMLISSLGEGTRPFSSLDQMTMSAGHFKSPSRDELALDRVANKEQHHAGVELVLLRQGEHVGSGHAQARSKNETGVAMATRLLRAMGLISVSLSDKCKEALLRKVRHCKKKAQDLYRDHKRELKSGKLHSSYDAFLEASFDVPQVLLQEVQHFVGKRLPAEPEQVDDLDMGDAEADLLPSTDRIHQQASSAMSVEEQTGVQAALSDINSDLRRQLRQKEQQLHALHCRLAKRPSAGFYTRQLRTLQSKVDSSKKKVQQLLQENLRQRETICELRAQVRQHDRQSVSQQSSKQKVGELQREIRELHSSLDQVSISLEGAEKGNLISTKENRPRGGLQYSNQVIETCVKLVLDCHVPVRYVSPCIQHVLAGFTSFDSKSMELPSKSLIASCAFSVGNCLAKASGMDKILAVTQTDQPLTLMTDGTSKKGRHYAEYQIDLGSADNRHVGLSLREVEGGTAETYLRELDASIDELVDTFCALTLEGSEEERQKMKYNVMMRLKFLMTDRHVVNKSLQVLLNDMRSQLAGEHGKAPPPPVVSLFCGMHVIVNLAGAVDKGLFDYEKCATSELIGSAAIGGFRPSKSESGTQRLIRTTCKAFHKLGNEQCGVAMPFESFLASKGAPSFRMEDFRGNRLYVIFPNGGYVYRQKDLLLAFLSEYHCSNRLLLAVEADLKSAILLAGCRALGLLDLLLIRPLWFLLRDSRVTLIDMNERYETACSWLQQMTSAETVVPTAELEGPFPELSGVVLQDDDARASWESLTSDEVSAETSLVGQALKVLCAHCLVLLQREVADHLQGGRLRDLSAEDTAAAAQAPKDNVAGERMFAVLDYTVHGKPNMRHLARESAVLFSQNCTAEWLETKSQREKQLIMSRARVMAPTMEKRARTSAEFVRRRRQELLHDKMLEKQRKQELRASTLQNAIVGIEAFGGMWRSADDVDSQLAALSPAEHEQALKAQLRLHKATKIVLPKDKVRLLNFSAGGVRFSTAQLRENLCEVLGILAQTPQQNEDGQRTASVAMDSLAIREERVSTVIQAILAKGARQPAAPRPGTDADSGQLGRGRGRGMHRGASNGRGRSQSLSRSRGRGVHRGSQSARPSASANFDHLLLAGMPRLCDDQQIEMRFLYVDEDDKEEEYEEWNSGRIIEQLPTLGICHDVFDLLFLVEFNDFEGEEFEYDLYRVKRFEIKQDALNGQQFVRATFGRRLEEKPFHDNSRVKKLGEICLDAIAMNIKQYDFSDFNDDYLISQLIQRLRSKKMLNNQTLDCILSSSLEILDLEGCYLTPKSLAIVRTRCPGLRILNLRRHGYLMTDSNLRSLLQGLPQLETLNLTCCHNLTGRSLESIRTVCPHLRHLNLFGVPRISDEALLQFLCLAESLSYLDIFDRKFESSLYLETATETARQRGIVLLHRDVKDPEEMLRPLILALLPALLLASSAGRAGRRESCSSHTDCAKCATSQSWLGTSCRWCPIDLACHEPGSLVNKCSSSQEVLDPGKCHEPDNGHYEFDARLSELAAAISGAAYAPEPAPCLANFPPAAQAGGGRLVDVVKGVAACDMLHDECSGFVGRLPDRKLIVLAFRGTTGSSQLLVEGLMGLAMPKEAFPIGGKVQAYFSNGFKALWPQLHEPTLALMRANPDHSLLVTGHSLGGAMAALAAASLAAIDGVTPGRLAFYSFGEPRVGDYFFARAFDRLVPNSWRVVHGNDLIVHLPICSPVMLSSRGVSRLVAPFSCSGHLGFPYHHGTEVFFARTADMLPGSGGHRICTGTPINEDSSCANSSDNWRSCLSPSNLMACVEAHKNYYGIHLGGWWKENQCTGLSFNNDNTHITVKVAKLSSKSRLRVNLRRFIVCDSEAVESFLRHSGTGRTRRHRPSQQRQEGQRAVRTAAAVVAFKLDIRGHACGGCALPQAGEEGVADRAERRQRAQRRQHSLGIRVRRGLTLPTENGLGQPVAAAQPAQLPGRLRQGRDSVTHLSDLIGWRTHLNLRGQPVLKVARQPQQRRVRLPDASGESLRDAEGGEARGLGQHAVAARPSSGRVWQLQRIPELAQRHPMRRILEPGRVEYEHELPVRVEATDRGEVAVPGLAERSPAVAGHQDAAVRAAAVANGRFEFGEAGGVGLRIGVEGGMHQAAHLERIAASQAGKFSQGQAVLADPVHLWAQVKLLRHITSVARPQNDGSSWVRYCEAREK</sequence>
<feature type="compositionally biased region" description="Polar residues" evidence="3">
    <location>
        <begin position="236"/>
        <end position="245"/>
    </location>
</feature>
<feature type="region of interest" description="Disordered" evidence="3">
    <location>
        <begin position="1"/>
        <end position="99"/>
    </location>
</feature>
<keyword evidence="2" id="KW-0175">Coiled coil</keyword>
<feature type="compositionally biased region" description="Basic residues" evidence="3">
    <location>
        <begin position="253"/>
        <end position="263"/>
    </location>
</feature>
<keyword evidence="1" id="KW-0378">Hydrolase</keyword>
<dbReference type="CDD" id="cd00519">
    <property type="entry name" value="Lipase_3"/>
    <property type="match status" value="1"/>
</dbReference>
<feature type="transmembrane region" description="Helical" evidence="4">
    <location>
        <begin position="429"/>
        <end position="450"/>
    </location>
</feature>
<proteinExistence type="predicted"/>
<keyword evidence="1" id="KW-0540">Nuclease</keyword>
<keyword evidence="4" id="KW-1133">Transmembrane helix</keyword>
<reference evidence="7" key="1">
    <citation type="submission" date="2016-11" db="UniProtKB">
        <authorList>
            <consortium name="WormBaseParasite"/>
        </authorList>
    </citation>
    <scope>IDENTIFICATION</scope>
</reference>
<evidence type="ECO:0000256" key="4">
    <source>
        <dbReference type="SAM" id="Phobius"/>
    </source>
</evidence>
<feature type="compositionally biased region" description="Basic and acidic residues" evidence="3">
    <location>
        <begin position="1"/>
        <end position="25"/>
    </location>
</feature>
<feature type="region of interest" description="Disordered" evidence="3">
    <location>
        <begin position="1824"/>
        <end position="1883"/>
    </location>
</feature>
<feature type="region of interest" description="Disordered" evidence="3">
    <location>
        <begin position="236"/>
        <end position="281"/>
    </location>
</feature>
<feature type="compositionally biased region" description="Low complexity" evidence="3">
    <location>
        <begin position="1853"/>
        <end position="1867"/>
    </location>
</feature>
<evidence type="ECO:0000256" key="1">
    <source>
        <dbReference type="ARBA" id="ARBA00022722"/>
    </source>
</evidence>
<dbReference type="Gene3D" id="3.80.10.10">
    <property type="entry name" value="Ribonuclease Inhibitor"/>
    <property type="match status" value="1"/>
</dbReference>
<keyword evidence="6" id="KW-1185">Reference proteome</keyword>
<dbReference type="WBParaSite" id="maker-uti_cns_0008429-snap-gene-0.3-mRNA-1">
    <property type="protein sequence ID" value="maker-uti_cns_0008429-snap-gene-0.3-mRNA-1"/>
    <property type="gene ID" value="maker-uti_cns_0008429-snap-gene-0.3"/>
</dbReference>
<keyword evidence="4" id="KW-0812">Transmembrane</keyword>
<dbReference type="PANTHER" id="PTHR11046">
    <property type="entry name" value="OLIGORIBONUCLEASE, MITOCHONDRIAL"/>
    <property type="match status" value="1"/>
</dbReference>
<dbReference type="GO" id="GO:0006629">
    <property type="term" value="P:lipid metabolic process"/>
    <property type="evidence" value="ECO:0007669"/>
    <property type="project" value="InterPro"/>
</dbReference>
<feature type="transmembrane region" description="Helical" evidence="4">
    <location>
        <begin position="457"/>
        <end position="476"/>
    </location>
</feature>
<accession>A0A1I8HXP4</accession>
<dbReference type="InterPro" id="IPR006553">
    <property type="entry name" value="Leu-rich_rpt_Cys-con_subtyp"/>
</dbReference>
<feature type="compositionally biased region" description="Basic residues" evidence="3">
    <location>
        <begin position="683"/>
        <end position="692"/>
    </location>
</feature>
<feature type="domain" description="Fungal lipase-type" evidence="5">
    <location>
        <begin position="2358"/>
        <end position="2494"/>
    </location>
</feature>
<evidence type="ECO:0000256" key="3">
    <source>
        <dbReference type="SAM" id="MobiDB-lite"/>
    </source>
</evidence>
<evidence type="ECO:0000256" key="2">
    <source>
        <dbReference type="SAM" id="Coils"/>
    </source>
</evidence>
<dbReference type="Proteomes" id="UP000095280">
    <property type="component" value="Unplaced"/>
</dbReference>
<feature type="region of interest" description="Disordered" evidence="3">
    <location>
        <begin position="2642"/>
        <end position="2661"/>
    </location>
</feature>